<accession>A0ABN9XI83</accession>
<reference evidence="2" key="1">
    <citation type="submission" date="2023-10" db="EMBL/GenBank/DDBJ databases">
        <authorList>
            <person name="Chen Y."/>
            <person name="Shah S."/>
            <person name="Dougan E. K."/>
            <person name="Thang M."/>
            <person name="Chan C."/>
        </authorList>
    </citation>
    <scope>NUCLEOTIDE SEQUENCE [LARGE SCALE GENOMIC DNA]</scope>
</reference>
<feature type="compositionally biased region" description="Basic and acidic residues" evidence="1">
    <location>
        <begin position="676"/>
        <end position="687"/>
    </location>
</feature>
<protein>
    <submittedName>
        <fullName evidence="2">Uncharacterized protein</fullName>
    </submittedName>
</protein>
<feature type="region of interest" description="Disordered" evidence="1">
    <location>
        <begin position="1269"/>
        <end position="1302"/>
    </location>
</feature>
<feature type="region of interest" description="Disordered" evidence="1">
    <location>
        <begin position="1"/>
        <end position="101"/>
    </location>
</feature>
<name>A0ABN9XI83_9DINO</name>
<proteinExistence type="predicted"/>
<dbReference type="Proteomes" id="UP001189429">
    <property type="component" value="Unassembled WGS sequence"/>
</dbReference>
<keyword evidence="3" id="KW-1185">Reference proteome</keyword>
<feature type="region of interest" description="Disordered" evidence="1">
    <location>
        <begin position="214"/>
        <end position="241"/>
    </location>
</feature>
<feature type="region of interest" description="Disordered" evidence="1">
    <location>
        <begin position="675"/>
        <end position="712"/>
    </location>
</feature>
<evidence type="ECO:0000313" key="2">
    <source>
        <dbReference type="EMBL" id="CAK0899304.1"/>
    </source>
</evidence>
<evidence type="ECO:0000313" key="3">
    <source>
        <dbReference type="Proteomes" id="UP001189429"/>
    </source>
</evidence>
<organism evidence="2 3">
    <name type="scientific">Prorocentrum cordatum</name>
    <dbReference type="NCBI Taxonomy" id="2364126"/>
    <lineage>
        <taxon>Eukaryota</taxon>
        <taxon>Sar</taxon>
        <taxon>Alveolata</taxon>
        <taxon>Dinophyceae</taxon>
        <taxon>Prorocentrales</taxon>
        <taxon>Prorocentraceae</taxon>
        <taxon>Prorocentrum</taxon>
    </lineage>
</organism>
<evidence type="ECO:0000256" key="1">
    <source>
        <dbReference type="SAM" id="MobiDB-lite"/>
    </source>
</evidence>
<feature type="compositionally biased region" description="Basic residues" evidence="1">
    <location>
        <begin position="902"/>
        <end position="912"/>
    </location>
</feature>
<feature type="compositionally biased region" description="Basic and acidic residues" evidence="1">
    <location>
        <begin position="45"/>
        <end position="61"/>
    </location>
</feature>
<feature type="region of interest" description="Disordered" evidence="1">
    <location>
        <begin position="886"/>
        <end position="929"/>
    </location>
</feature>
<dbReference type="EMBL" id="CAUYUJ010020582">
    <property type="protein sequence ID" value="CAK0899304.1"/>
    <property type="molecule type" value="Genomic_DNA"/>
</dbReference>
<feature type="compositionally biased region" description="Basic and acidic residues" evidence="1">
    <location>
        <begin position="695"/>
        <end position="705"/>
    </location>
</feature>
<feature type="region of interest" description="Disordered" evidence="1">
    <location>
        <begin position="977"/>
        <end position="1002"/>
    </location>
</feature>
<sequence>MGGRGDGGRVRDDISSEADDQKQMTNRDEWDIVSQSGTMGRGLKSIKDQHEDLGRAARIAEEEAAPSSPSRQFKKHQITRISHPPQHLQGKAGSAKAERRRSLEERATLRDLGFTITSEPLRNIDRAIKSRVDGGLAAANAILGKHVNPDAIQVNSDIDSENLGGDYLRSDHRVQEQYLAARAASPTLKWLLKGPFPCLVQLWARKFWRIAPPETPRRGDEDMSARTTEGEAEGKDGKDGKGKRLATLTKLAFQNSFRLRLAAAATIDAFALPKERRAIQKLEAAMEDYRKEAWAARPRGAEALREAGSPVASLAVGLLESLAECDVGGKARTTLELDVAAIRVERCHDTDEVKLQVAAPVWPMRGVITNAYIAEGVANRHTGVALPGWLEDELASWLAILTQMQRLFRKGIFWQAYNVPLDGFRVAPDGLNARYENRLCRRGSLQRGTAAMRPVWGVAQAAIDAAGISAASKPNLGALAAWGFRNTFLDDRVPARRKLREWVQTDAARAAGIDHRCLEQADYWRELATYRFLVSPRGGGIQSPKNDEALLVYTVPITTREAATALQAQARFIREVKRCKTSERRAADAADGHAATDAAWDAERLRGGDKVQEQGDDLKMKSNQWDPAVLLRQAWTQEQHSYCEEKIQEIADTRSPAIIQRHYDATPVRMSFGKLQDSHSERGRMVEEWDGESEGLGRRDSRPRVSSDTSGGGDPWCVWQDVLMPHARYAFKDESTQRWESLNLREYLQKNPRARVMQAGALNVLGHSARGNLITACRTLQRREGAEVSDEALLKFCDLWNGEWSGPFVHYCDGCCLEGEVPNNMFAAALEVDLLQSRDNVLPSVDDWNSCGFSCGKTALGILCHDVLTSVVQRALPTWSSMDVAADGQGVRGNGSEEMRKRNQRKAWRTKKVLTDENRRQAAKTASRPASGFVHWMSVQHAKRRADPGLAGDYAAWKAEKLQEWHGLPDVRKTEEKLKAEARHSEAQAREEDSQDDGIAGHGRHVRDYGIYGTVLDNVGDLRQPYQGNPKHLPGFTSYAADVRQMQADMLFPEDEFIYDLPCPLAHPGLCATKDRWCYKQVVETAKRLTDYFSGHRRGSFHFIRVLGADGFQVSTWVSLSHVHGSPKYVLLATGTMDASTRVVSLDHRDAALHFMMGTSFLAKLYRMAGEARMPHTIGVSAASQDEVASRSLSALCVVVPETWVLEHSQREVFALPRPPAQKRPARSSDAKKMAEGLAKLPADDDGGKRKVKSGRVGVKVRMPKPVDDVTDVFSDHTVSGTDDDDQPHPEHEHHPDSDSDVSLVPQMLQRATVLMTLRPLFAGFGIRGKFVGYGGNCYRHRNTWQPGASCQRAFTFYGNTPEQTRCLAKKWLLMGVGIRSDLKNGKFRHLSEIKRSDIPLIPEAELDRLAAELV</sequence>
<gene>
    <name evidence="2" type="ORF">PCOR1329_LOCUS76851</name>
</gene>
<feature type="compositionally biased region" description="Basic and acidic residues" evidence="1">
    <location>
        <begin position="1287"/>
        <end position="1298"/>
    </location>
</feature>
<feature type="compositionally biased region" description="Basic and acidic residues" evidence="1">
    <location>
        <begin position="977"/>
        <end position="992"/>
    </location>
</feature>
<feature type="compositionally biased region" description="Basic and acidic residues" evidence="1">
    <location>
        <begin position="1"/>
        <end position="30"/>
    </location>
</feature>
<feature type="compositionally biased region" description="Basic and acidic residues" evidence="1">
    <location>
        <begin position="215"/>
        <end position="241"/>
    </location>
</feature>
<comment type="caution">
    <text evidence="2">The sequence shown here is derived from an EMBL/GenBank/DDBJ whole genome shotgun (WGS) entry which is preliminary data.</text>
</comment>